<keyword evidence="6 7" id="KW-0472">Membrane</keyword>
<dbReference type="PANTHER" id="PTHR33452:SF19">
    <property type="entry name" value="DOXX FAMILY PROTEIN"/>
    <property type="match status" value="1"/>
</dbReference>
<evidence type="ECO:0000256" key="6">
    <source>
        <dbReference type="ARBA" id="ARBA00023136"/>
    </source>
</evidence>
<dbReference type="Proteomes" id="UP000287022">
    <property type="component" value="Unassembled WGS sequence"/>
</dbReference>
<proteinExistence type="inferred from homology"/>
<dbReference type="InterPro" id="IPR051907">
    <property type="entry name" value="DoxX-like_oxidoreductase"/>
</dbReference>
<evidence type="ECO:0000313" key="9">
    <source>
        <dbReference type="Proteomes" id="UP000287022"/>
    </source>
</evidence>
<dbReference type="EMBL" id="PIQE01000001">
    <property type="protein sequence ID" value="RUO73855.1"/>
    <property type="molecule type" value="Genomic_DNA"/>
</dbReference>
<evidence type="ECO:0000256" key="4">
    <source>
        <dbReference type="ARBA" id="ARBA00022692"/>
    </source>
</evidence>
<evidence type="ECO:0000313" key="8">
    <source>
        <dbReference type="EMBL" id="RUO73855.1"/>
    </source>
</evidence>
<sequence length="197" mass="21841">MFISRASISAQLRKFDFLGPLAVRLYLAPIFILAGWHKLTALEATASYFGDYLGLPAPFAMAVLAGATEFIGGIALLLGLALRWMAIPLMVTMVVAAATAHWQYGWHALPEATLTVPWEWRTDLIAEAATRKEVIRDILREHGNYAWLTEAGPVTILKNGIEFAATYFVMLLILMTTGAGRFVSFDYWIIKAFGSRQ</sequence>
<dbReference type="InterPro" id="IPR032808">
    <property type="entry name" value="DoxX"/>
</dbReference>
<comment type="similarity">
    <text evidence="2">Belongs to the DoxX family.</text>
</comment>
<dbReference type="RefSeq" id="WP_026862267.1">
    <property type="nucleotide sequence ID" value="NZ_PIQE01000001.1"/>
</dbReference>
<gene>
    <name evidence="8" type="ORF">CWI80_00355</name>
</gene>
<keyword evidence="5 7" id="KW-1133">Transmembrane helix</keyword>
<feature type="transmembrane region" description="Helical" evidence="7">
    <location>
        <begin position="167"/>
        <end position="190"/>
    </location>
</feature>
<feature type="transmembrane region" description="Helical" evidence="7">
    <location>
        <begin position="85"/>
        <end position="104"/>
    </location>
</feature>
<evidence type="ECO:0000256" key="5">
    <source>
        <dbReference type="ARBA" id="ARBA00022989"/>
    </source>
</evidence>
<dbReference type="Pfam" id="PF07681">
    <property type="entry name" value="DoxX"/>
    <property type="match status" value="1"/>
</dbReference>
<feature type="transmembrane region" description="Helical" evidence="7">
    <location>
        <begin position="59"/>
        <end position="78"/>
    </location>
</feature>
<dbReference type="STRING" id="1122124.GCA_000423165_01326"/>
<evidence type="ECO:0000256" key="1">
    <source>
        <dbReference type="ARBA" id="ARBA00004651"/>
    </source>
</evidence>
<dbReference type="PANTHER" id="PTHR33452">
    <property type="entry name" value="OXIDOREDUCTASE CATD-RELATED"/>
    <property type="match status" value="1"/>
</dbReference>
<comment type="subcellular location">
    <subcellularLocation>
        <location evidence="1">Cell membrane</location>
        <topology evidence="1">Multi-pass membrane protein</topology>
    </subcellularLocation>
</comment>
<name>A0A432Z7P0_9GAMM</name>
<reference evidence="9" key="1">
    <citation type="journal article" date="2018" name="Front. Microbiol.">
        <title>Genome-Based Analysis Reveals the Taxonomy and Diversity of the Family Idiomarinaceae.</title>
        <authorList>
            <person name="Liu Y."/>
            <person name="Lai Q."/>
            <person name="Shao Z."/>
        </authorList>
    </citation>
    <scope>NUCLEOTIDE SEQUENCE [LARGE SCALE GENOMIC DNA]</scope>
    <source>
        <strain evidence="9">c121</strain>
    </source>
</reference>
<keyword evidence="3" id="KW-1003">Cell membrane</keyword>
<keyword evidence="9" id="KW-1185">Reference proteome</keyword>
<protein>
    <submittedName>
        <fullName evidence="8">DoxX family protein</fullName>
    </submittedName>
</protein>
<evidence type="ECO:0000256" key="2">
    <source>
        <dbReference type="ARBA" id="ARBA00006679"/>
    </source>
</evidence>
<organism evidence="8 9">
    <name type="scientific">Pseudidiomarina sediminum</name>
    <dbReference type="NCBI Taxonomy" id="431675"/>
    <lineage>
        <taxon>Bacteria</taxon>
        <taxon>Pseudomonadati</taxon>
        <taxon>Pseudomonadota</taxon>
        <taxon>Gammaproteobacteria</taxon>
        <taxon>Alteromonadales</taxon>
        <taxon>Idiomarinaceae</taxon>
        <taxon>Pseudidiomarina</taxon>
    </lineage>
</organism>
<keyword evidence="4 7" id="KW-0812">Transmembrane</keyword>
<dbReference type="GO" id="GO:0005886">
    <property type="term" value="C:plasma membrane"/>
    <property type="evidence" value="ECO:0007669"/>
    <property type="project" value="UniProtKB-SubCell"/>
</dbReference>
<accession>A0A432Z7P0</accession>
<dbReference type="AlphaFoldDB" id="A0A432Z7P0"/>
<evidence type="ECO:0000256" key="3">
    <source>
        <dbReference type="ARBA" id="ARBA00022475"/>
    </source>
</evidence>
<feature type="transmembrane region" description="Helical" evidence="7">
    <location>
        <begin position="21"/>
        <end position="39"/>
    </location>
</feature>
<comment type="caution">
    <text evidence="8">The sequence shown here is derived from an EMBL/GenBank/DDBJ whole genome shotgun (WGS) entry which is preliminary data.</text>
</comment>
<evidence type="ECO:0000256" key="7">
    <source>
        <dbReference type="SAM" id="Phobius"/>
    </source>
</evidence>